<evidence type="ECO:0000256" key="4">
    <source>
        <dbReference type="SAM" id="Phobius"/>
    </source>
</evidence>
<keyword evidence="8" id="KW-1185">Reference proteome</keyword>
<keyword evidence="3" id="KW-0804">Transcription</keyword>
<evidence type="ECO:0000256" key="2">
    <source>
        <dbReference type="ARBA" id="ARBA00023125"/>
    </source>
</evidence>
<keyword evidence="4" id="KW-0812">Transmembrane</keyword>
<proteinExistence type="predicted"/>
<dbReference type="AlphaFoldDB" id="A0AA37HWH4"/>
<reference evidence="6" key="2">
    <citation type="submission" date="2021-08" db="EMBL/GenBank/DDBJ databases">
        <title>Prevotella lacticifex sp. nov., isolated from rumen of cow.</title>
        <authorList>
            <person name="Shinkai T."/>
            <person name="Ikeyama N."/>
            <person name="Kumagai M."/>
            <person name="Ohmori H."/>
            <person name="Sakamoto M."/>
            <person name="Ohkuma M."/>
            <person name="Mitsumori M."/>
        </authorList>
    </citation>
    <scope>NUCLEOTIDE SEQUENCE</scope>
    <source>
        <strain evidence="6">DSM 11371</strain>
    </source>
</reference>
<dbReference type="PROSITE" id="PS01124">
    <property type="entry name" value="HTH_ARAC_FAMILY_2"/>
    <property type="match status" value="1"/>
</dbReference>
<name>A0AA37HWH4_SEGBR</name>
<dbReference type="Proteomes" id="UP000887043">
    <property type="component" value="Unassembled WGS sequence"/>
</dbReference>
<comment type="caution">
    <text evidence="6">The sequence shown here is derived from an EMBL/GenBank/DDBJ whole genome shotgun (WGS) entry which is preliminary data.</text>
</comment>
<dbReference type="PANTHER" id="PTHR43280">
    <property type="entry name" value="ARAC-FAMILY TRANSCRIPTIONAL REGULATOR"/>
    <property type="match status" value="1"/>
</dbReference>
<keyword evidence="4" id="KW-1133">Transmembrane helix</keyword>
<evidence type="ECO:0000313" key="8">
    <source>
        <dbReference type="Proteomes" id="UP000216189"/>
    </source>
</evidence>
<evidence type="ECO:0000313" key="7">
    <source>
        <dbReference type="EMBL" id="OYP55807.1"/>
    </source>
</evidence>
<dbReference type="PANTHER" id="PTHR43280:SF2">
    <property type="entry name" value="HTH-TYPE TRANSCRIPTIONAL REGULATOR EXSA"/>
    <property type="match status" value="1"/>
</dbReference>
<sequence length="580" mass="67304">MKYLIVILLLFCNGWILTAAPLQNSSLANIKKQCEYERGVSDYKALVSSSSLLISKARKESNSAYEAYGLFYSGLSKMFQGDIHGSQKFLDQAMHLADELHHDSIKAMVMNARGIYHAMVSNNSFIAQQFFFKALEYAKRAGYESICYRIYGNLLTLSQSNGYSGALKYAISVYNYGNRIGDAEYTCLGTYYIAMYYLHKHRYTETEKYIQKALEIYRSFPYADISSVYVLYAKVMLAKGKLLEAEGFSKKALVLAKKNHQPHLTVDAYIIYAETLYQRGEYVRSNHLVNDALKLANKIGVTNKSVEGYELLSRNYREMGDKIHSLMYLEYAHAILNRLVGVNMDRLTHELTMMQDINRKDQEAEKRKVQMKEQQTFNLMLGIIIFILLALLIVIYVNTRHRNQLYKKIVMQNTKAIARQKELQEMLVRQSEKEKEVLSMDDDKLNGLYQQLCELMEHNRLYTEPQLTRDKMAERLHTNRTYLSKVIKDKTGMNYLQFVNSYRINEAVRILSDKNMISYPLKQIWSDLGFSSPSTFYKVFQQAVGITPSVYRKQFLEMEDHVHNSMEEFVDNSVDNVENC</sequence>
<accession>A0AA37HWH4</accession>
<dbReference type="SMART" id="SM00342">
    <property type="entry name" value="HTH_ARAC"/>
    <property type="match status" value="1"/>
</dbReference>
<evidence type="ECO:0000313" key="6">
    <source>
        <dbReference type="EMBL" id="GJG27732.1"/>
    </source>
</evidence>
<gene>
    <name evidence="7" type="ORF">CIK91_05585</name>
    <name evidence="6" type="ORF">PRRU23_14320</name>
</gene>
<evidence type="ECO:0000256" key="3">
    <source>
        <dbReference type="ARBA" id="ARBA00023163"/>
    </source>
</evidence>
<keyword evidence="2" id="KW-0238">DNA-binding</keyword>
<evidence type="ECO:0000313" key="9">
    <source>
        <dbReference type="Proteomes" id="UP000887043"/>
    </source>
</evidence>
<dbReference type="GeneID" id="72479199"/>
<dbReference type="InterPro" id="IPR009057">
    <property type="entry name" value="Homeodomain-like_sf"/>
</dbReference>
<dbReference type="EMBL" id="NPJF01000026">
    <property type="protein sequence ID" value="OYP55807.1"/>
    <property type="molecule type" value="Genomic_DNA"/>
</dbReference>
<evidence type="ECO:0000259" key="5">
    <source>
        <dbReference type="PROSITE" id="PS01124"/>
    </source>
</evidence>
<dbReference type="InterPro" id="IPR011990">
    <property type="entry name" value="TPR-like_helical_dom_sf"/>
</dbReference>
<evidence type="ECO:0000256" key="1">
    <source>
        <dbReference type="ARBA" id="ARBA00023015"/>
    </source>
</evidence>
<organism evidence="6 9">
    <name type="scientific">Segatella bryantii</name>
    <name type="common">Prevotella bryantii</name>
    <dbReference type="NCBI Taxonomy" id="77095"/>
    <lineage>
        <taxon>Bacteria</taxon>
        <taxon>Pseudomonadati</taxon>
        <taxon>Bacteroidota</taxon>
        <taxon>Bacteroidia</taxon>
        <taxon>Bacteroidales</taxon>
        <taxon>Prevotellaceae</taxon>
        <taxon>Segatella</taxon>
    </lineage>
</organism>
<dbReference type="Proteomes" id="UP000216189">
    <property type="component" value="Unassembled WGS sequence"/>
</dbReference>
<feature type="domain" description="HTH araC/xylS-type" evidence="5">
    <location>
        <begin position="450"/>
        <end position="554"/>
    </location>
</feature>
<protein>
    <submittedName>
        <fullName evidence="7">AraC family transcriptional regulator</fullName>
    </submittedName>
</protein>
<dbReference type="RefSeq" id="WP_006282673.1">
    <property type="nucleotide sequence ID" value="NZ_BPTR01000001.1"/>
</dbReference>
<keyword evidence="4" id="KW-0472">Membrane</keyword>
<dbReference type="Gene3D" id="1.25.40.10">
    <property type="entry name" value="Tetratricopeptide repeat domain"/>
    <property type="match status" value="1"/>
</dbReference>
<dbReference type="SUPFAM" id="SSF46689">
    <property type="entry name" value="Homeodomain-like"/>
    <property type="match status" value="1"/>
</dbReference>
<feature type="transmembrane region" description="Helical" evidence="4">
    <location>
        <begin position="377"/>
        <end position="398"/>
    </location>
</feature>
<dbReference type="Gene3D" id="1.10.10.60">
    <property type="entry name" value="Homeodomain-like"/>
    <property type="match status" value="2"/>
</dbReference>
<dbReference type="GO" id="GO:0043565">
    <property type="term" value="F:sequence-specific DNA binding"/>
    <property type="evidence" value="ECO:0007669"/>
    <property type="project" value="InterPro"/>
</dbReference>
<dbReference type="EMBL" id="BPTR01000001">
    <property type="protein sequence ID" value="GJG27732.1"/>
    <property type="molecule type" value="Genomic_DNA"/>
</dbReference>
<reference evidence="7 8" key="1">
    <citation type="submission" date="2017-08" db="EMBL/GenBank/DDBJ databases">
        <title>Comparative genomics of non-oral Prevotella species.</title>
        <authorList>
            <person name="Accetto T."/>
            <person name="Nograsek B."/>
            <person name="Avgustin G."/>
        </authorList>
    </citation>
    <scope>NUCLEOTIDE SEQUENCE [LARGE SCALE GENOMIC DNA]</scope>
    <source>
        <strain evidence="7 8">TC1-1</strain>
    </source>
</reference>
<dbReference type="Pfam" id="PF13424">
    <property type="entry name" value="TPR_12"/>
    <property type="match status" value="1"/>
</dbReference>
<dbReference type="InterPro" id="IPR018060">
    <property type="entry name" value="HTH_AraC"/>
</dbReference>
<dbReference type="Pfam" id="PF12833">
    <property type="entry name" value="HTH_18"/>
    <property type="match status" value="1"/>
</dbReference>
<dbReference type="SUPFAM" id="SSF48452">
    <property type="entry name" value="TPR-like"/>
    <property type="match status" value="1"/>
</dbReference>
<dbReference type="GO" id="GO:0003700">
    <property type="term" value="F:DNA-binding transcription factor activity"/>
    <property type="evidence" value="ECO:0007669"/>
    <property type="project" value="InterPro"/>
</dbReference>
<keyword evidence="1" id="KW-0805">Transcription regulation</keyword>